<protein>
    <submittedName>
        <fullName evidence="1">Uncharacterized protein</fullName>
    </submittedName>
</protein>
<reference evidence="1 2" key="1">
    <citation type="submission" date="2019-08" db="EMBL/GenBank/DDBJ databases">
        <title>Bacillus genomes from the desert of Cuatro Cienegas, Coahuila.</title>
        <authorList>
            <person name="Olmedo-Alvarez G."/>
        </authorList>
    </citation>
    <scope>NUCLEOTIDE SEQUENCE [LARGE SCALE GENOMIC DNA]</scope>
    <source>
        <strain evidence="1 2">CH28_1T</strain>
    </source>
</reference>
<proteinExistence type="predicted"/>
<comment type="caution">
    <text evidence="1">The sequence shown here is derived from an EMBL/GenBank/DDBJ whole genome shotgun (WGS) entry which is preliminary data.</text>
</comment>
<dbReference type="Proteomes" id="UP000322524">
    <property type="component" value="Unassembled WGS sequence"/>
</dbReference>
<name>A0A5D4SK60_9BACI</name>
<organism evidence="1 2">
    <name type="scientific">Sutcliffiella horikoshii</name>
    <dbReference type="NCBI Taxonomy" id="79883"/>
    <lineage>
        <taxon>Bacteria</taxon>
        <taxon>Bacillati</taxon>
        <taxon>Bacillota</taxon>
        <taxon>Bacilli</taxon>
        <taxon>Bacillales</taxon>
        <taxon>Bacillaceae</taxon>
        <taxon>Sutcliffiella</taxon>
    </lineage>
</organism>
<evidence type="ECO:0000313" key="1">
    <source>
        <dbReference type="EMBL" id="TYS62538.1"/>
    </source>
</evidence>
<evidence type="ECO:0000313" key="2">
    <source>
        <dbReference type="Proteomes" id="UP000322524"/>
    </source>
</evidence>
<gene>
    <name evidence="1" type="ORF">FZC76_20775</name>
</gene>
<dbReference type="EMBL" id="VTEV01000012">
    <property type="protein sequence ID" value="TYS62538.1"/>
    <property type="molecule type" value="Genomic_DNA"/>
</dbReference>
<sequence length="97" mass="10788">MKGSVISLRCSDNFLVFFRGFGHLRLLFGQLSTTFGHFKISFGQIQKNFGQLCQIFGQLRGNFGQFSKIFGHLARLAASSVPMPHFPKSTALCDVSL</sequence>
<dbReference type="AlphaFoldDB" id="A0A5D4SK60"/>
<accession>A0A5D4SK60</accession>